<gene>
    <name evidence="8" type="ORF">SADUNF_Sadunf17G0060500</name>
</gene>
<dbReference type="GO" id="GO:0006612">
    <property type="term" value="P:protein targeting to membrane"/>
    <property type="evidence" value="ECO:0007669"/>
    <property type="project" value="TreeGrafter"/>
</dbReference>
<comment type="catalytic activity">
    <reaction evidence="5">
        <text>L-cysteinyl-[protein] + hexadecanoyl-CoA = S-hexadecanoyl-L-cysteinyl-[protein] + CoA</text>
        <dbReference type="Rhea" id="RHEA:36683"/>
        <dbReference type="Rhea" id="RHEA-COMP:10131"/>
        <dbReference type="Rhea" id="RHEA-COMP:11032"/>
        <dbReference type="ChEBI" id="CHEBI:29950"/>
        <dbReference type="ChEBI" id="CHEBI:57287"/>
        <dbReference type="ChEBI" id="CHEBI:57379"/>
        <dbReference type="ChEBI" id="CHEBI:74151"/>
        <dbReference type="EC" id="2.3.1.225"/>
    </reaction>
</comment>
<comment type="subcellular location">
    <subcellularLocation>
        <location evidence="1">Endomembrane system</location>
        <topology evidence="1">Multi-pass membrane protein</topology>
    </subcellularLocation>
</comment>
<dbReference type="GO" id="GO:0019706">
    <property type="term" value="F:protein-cysteine S-palmitoyltransferase activity"/>
    <property type="evidence" value="ECO:0007669"/>
    <property type="project" value="UniProtKB-EC"/>
</dbReference>
<dbReference type="PANTHER" id="PTHR22883">
    <property type="entry name" value="ZINC FINGER DHHC DOMAIN CONTAINING PROTEIN"/>
    <property type="match status" value="1"/>
</dbReference>
<protein>
    <recommendedName>
        <fullName evidence="2">protein S-acyltransferase</fullName>
        <ecNumber evidence="2">2.3.1.225</ecNumber>
    </recommendedName>
</protein>
<dbReference type="EC" id="2.3.1.225" evidence="2"/>
<dbReference type="EMBL" id="JADGMS010000017">
    <property type="protein sequence ID" value="KAF9663526.1"/>
    <property type="molecule type" value="Genomic_DNA"/>
</dbReference>
<keyword evidence="7" id="KW-1133">Transmembrane helix</keyword>
<keyword evidence="3" id="KW-0564">Palmitate</keyword>
<dbReference type="Proteomes" id="UP000657918">
    <property type="component" value="Unassembled WGS sequence"/>
</dbReference>
<sequence>MGSENSLIWKAMVKTPASIVLIVYTFISMWFVGGLTAFHLYLICTNQTTYENFRYRYDRRENPFYKGVVENLKEIFCSSIPPSKNNFRAKVPMEPALPTRALGRGFMSPNMGKALGEMEMGRKTVWGDMNAMTDGEGQLADNDQMNIKDAELGDLSPDIRTTVDEVGERGGIHPRRSSWGRKSGSWEMSPEVLALAARVGESNRMGGGSSSGSFTAESQQS</sequence>
<dbReference type="GO" id="GO:0005794">
    <property type="term" value="C:Golgi apparatus"/>
    <property type="evidence" value="ECO:0007669"/>
    <property type="project" value="TreeGrafter"/>
</dbReference>
<feature type="region of interest" description="Disordered" evidence="6">
    <location>
        <begin position="197"/>
        <end position="221"/>
    </location>
</feature>
<dbReference type="AlphaFoldDB" id="A0A835J5N6"/>
<accession>A0A835J5N6</accession>
<keyword evidence="4" id="KW-0449">Lipoprotein</keyword>
<evidence type="ECO:0000256" key="6">
    <source>
        <dbReference type="SAM" id="MobiDB-lite"/>
    </source>
</evidence>
<evidence type="ECO:0000313" key="8">
    <source>
        <dbReference type="EMBL" id="KAF9663526.1"/>
    </source>
</evidence>
<comment type="caution">
    <text evidence="8">The sequence shown here is derived from an EMBL/GenBank/DDBJ whole genome shotgun (WGS) entry which is preliminary data.</text>
</comment>
<feature type="transmembrane region" description="Helical" evidence="7">
    <location>
        <begin position="21"/>
        <end position="42"/>
    </location>
</feature>
<evidence type="ECO:0000256" key="7">
    <source>
        <dbReference type="SAM" id="Phobius"/>
    </source>
</evidence>
<evidence type="ECO:0000256" key="2">
    <source>
        <dbReference type="ARBA" id="ARBA00012210"/>
    </source>
</evidence>
<evidence type="ECO:0000256" key="1">
    <source>
        <dbReference type="ARBA" id="ARBA00004127"/>
    </source>
</evidence>
<dbReference type="InterPro" id="IPR039859">
    <property type="entry name" value="PFA4/ZDH16/20/ERF2-like"/>
</dbReference>
<name>A0A835J5N6_9ROSI</name>
<evidence type="ECO:0000256" key="5">
    <source>
        <dbReference type="ARBA" id="ARBA00048048"/>
    </source>
</evidence>
<dbReference type="OrthoDB" id="4096362at2759"/>
<reference evidence="8 9" key="1">
    <citation type="submission" date="2020-10" db="EMBL/GenBank/DDBJ databases">
        <title>Plant Genome Project.</title>
        <authorList>
            <person name="Zhang R.-G."/>
        </authorList>
    </citation>
    <scope>NUCLEOTIDE SEQUENCE [LARGE SCALE GENOMIC DNA]</scope>
    <source>
        <strain evidence="8">FAFU-HL-1</strain>
        <tissue evidence="8">Leaf</tissue>
    </source>
</reference>
<dbReference type="PANTHER" id="PTHR22883:SF43">
    <property type="entry name" value="PALMITOYLTRANSFERASE APP"/>
    <property type="match status" value="1"/>
</dbReference>
<keyword evidence="9" id="KW-1185">Reference proteome</keyword>
<feature type="region of interest" description="Disordered" evidence="6">
    <location>
        <begin position="168"/>
        <end position="187"/>
    </location>
</feature>
<organism evidence="8 9">
    <name type="scientific">Salix dunnii</name>
    <dbReference type="NCBI Taxonomy" id="1413687"/>
    <lineage>
        <taxon>Eukaryota</taxon>
        <taxon>Viridiplantae</taxon>
        <taxon>Streptophyta</taxon>
        <taxon>Embryophyta</taxon>
        <taxon>Tracheophyta</taxon>
        <taxon>Spermatophyta</taxon>
        <taxon>Magnoliopsida</taxon>
        <taxon>eudicotyledons</taxon>
        <taxon>Gunneridae</taxon>
        <taxon>Pentapetalae</taxon>
        <taxon>rosids</taxon>
        <taxon>fabids</taxon>
        <taxon>Malpighiales</taxon>
        <taxon>Salicaceae</taxon>
        <taxon>Saliceae</taxon>
        <taxon>Salix</taxon>
    </lineage>
</organism>
<keyword evidence="7" id="KW-0812">Transmembrane</keyword>
<dbReference type="GO" id="GO:0005783">
    <property type="term" value="C:endoplasmic reticulum"/>
    <property type="evidence" value="ECO:0007669"/>
    <property type="project" value="TreeGrafter"/>
</dbReference>
<evidence type="ECO:0000313" key="9">
    <source>
        <dbReference type="Proteomes" id="UP000657918"/>
    </source>
</evidence>
<evidence type="ECO:0000256" key="3">
    <source>
        <dbReference type="ARBA" id="ARBA00023139"/>
    </source>
</evidence>
<evidence type="ECO:0000256" key="4">
    <source>
        <dbReference type="ARBA" id="ARBA00023288"/>
    </source>
</evidence>
<keyword evidence="7" id="KW-0472">Membrane</keyword>
<proteinExistence type="predicted"/>